<keyword evidence="3 9" id="KW-0662">Pyridine nucleotide biosynthesis</keyword>
<evidence type="ECO:0000256" key="2">
    <source>
        <dbReference type="ARBA" id="ARBA00022630"/>
    </source>
</evidence>
<organism evidence="11 12">
    <name type="scientific">Hanstruepera neustonica</name>
    <dbReference type="NCBI Taxonomy" id="1445657"/>
    <lineage>
        <taxon>Bacteria</taxon>
        <taxon>Pseudomonadati</taxon>
        <taxon>Bacteroidota</taxon>
        <taxon>Flavobacteriia</taxon>
        <taxon>Flavobacteriales</taxon>
        <taxon>Flavobacteriaceae</taxon>
        <taxon>Hanstruepera</taxon>
    </lineage>
</organism>
<dbReference type="HAMAP" id="MF_01971">
    <property type="entry name" value="Kynurenine_monooxygenase"/>
    <property type="match status" value="1"/>
</dbReference>
<dbReference type="OrthoDB" id="9766816at2"/>
<accession>A0A2K1E4X5</accession>
<evidence type="ECO:0000256" key="5">
    <source>
        <dbReference type="ARBA" id="ARBA00022857"/>
    </source>
</evidence>
<protein>
    <recommendedName>
        <fullName evidence="9">Kynurenine 3-monooxygenase</fullName>
        <ecNumber evidence="9">1.14.13.9</ecNumber>
    </recommendedName>
    <alternativeName>
        <fullName evidence="9">Kynurenine 3-hydroxylase</fullName>
    </alternativeName>
</protein>
<dbReference type="AlphaFoldDB" id="A0A2K1E4X5"/>
<keyword evidence="12" id="KW-1185">Reference proteome</keyword>
<gene>
    <name evidence="9" type="primary">kmo</name>
    <name evidence="11" type="ORF">C1T31_04085</name>
</gene>
<keyword evidence="6 9" id="KW-0560">Oxidoreductase</keyword>
<reference evidence="11 12" key="1">
    <citation type="submission" date="2018-01" db="EMBL/GenBank/DDBJ databases">
        <title>The draft genome of Hanstruepera neustonica JCM19743.</title>
        <authorList>
            <person name="He R.-H."/>
            <person name="Du Z.-J."/>
        </authorList>
    </citation>
    <scope>NUCLEOTIDE SEQUENCE [LARGE SCALE GENOMIC DNA]</scope>
    <source>
        <strain evidence="11 12">JCM19743</strain>
    </source>
</reference>
<comment type="function">
    <text evidence="9">Catalyzes the hydroxylation of L-kynurenine (L-Kyn) to form 3-hydroxy-L-kynurenine (L-3OHKyn). Required for synthesis of quinolinic acid.</text>
</comment>
<evidence type="ECO:0000313" key="11">
    <source>
        <dbReference type="EMBL" id="PNQ75320.1"/>
    </source>
</evidence>
<dbReference type="PANTHER" id="PTHR46028">
    <property type="entry name" value="KYNURENINE 3-MONOOXYGENASE"/>
    <property type="match status" value="1"/>
</dbReference>
<dbReference type="Gene3D" id="3.50.50.60">
    <property type="entry name" value="FAD/NAD(P)-binding domain"/>
    <property type="match status" value="1"/>
</dbReference>
<sequence length="467" mass="53082">MKDKQQNVLIIGAGLCGSLLALRLGQRGYNVSVYEMRPDLRKVDISAGRSINLAFSDRGIKAMKMVGIQDKVEPLCIPMNGRMLHDLEGNTTLAPYSGRDHEYINSISRGGLNALLLDEAEKHENVTIHFNKKCKAVDFEKTTATFKDYDTNKEFVEDADVIIGTDGAGSALRKSYYLEKKFLFSFSQDWLSHGYKELSILPDESGGFKTYKNALHIWGREAFMLIALPNLDGSFTVTLFLSFDEGEYNFNNLTTKERVLEFFEKYFKDALELMPNLVDDFFENPTAPLGTVKCSPWHFKGNTLLMGDAAHAIVPFYGQGMNASFEDVVEFDKVLDEGHTDWETIFKVYEKNRKKDTDAIADLAIDNFYEMKGHVNHTNFREKRNLEMAFEKTFPNEYSSKYSLVTFNEDIGYRDAMVRGRAQDKAILNMLADGTLKIDDDLRSNLEKVKTETENILQDDRIAGLKS</sequence>
<evidence type="ECO:0000256" key="4">
    <source>
        <dbReference type="ARBA" id="ARBA00022827"/>
    </source>
</evidence>
<keyword evidence="7 9" id="KW-0503">Monooxygenase</keyword>
<dbReference type="GO" id="GO:0019805">
    <property type="term" value="P:quinolinate biosynthetic process"/>
    <property type="evidence" value="ECO:0007669"/>
    <property type="project" value="UniProtKB-UniRule"/>
</dbReference>
<dbReference type="EC" id="1.14.13.9" evidence="9"/>
<comment type="cofactor">
    <cofactor evidence="1 9">
        <name>FAD</name>
        <dbReference type="ChEBI" id="CHEBI:57692"/>
    </cofactor>
</comment>
<dbReference type="UniPathway" id="UPA00253">
    <property type="reaction ID" value="UER00328"/>
</dbReference>
<dbReference type="GO" id="GO:0070189">
    <property type="term" value="P:kynurenine metabolic process"/>
    <property type="evidence" value="ECO:0007669"/>
    <property type="project" value="TreeGrafter"/>
</dbReference>
<name>A0A2K1E4X5_9FLAO</name>
<dbReference type="RefSeq" id="WP_103051165.1">
    <property type="nucleotide sequence ID" value="NZ_POWF01000001.1"/>
</dbReference>
<evidence type="ECO:0000256" key="1">
    <source>
        <dbReference type="ARBA" id="ARBA00001974"/>
    </source>
</evidence>
<evidence type="ECO:0000256" key="6">
    <source>
        <dbReference type="ARBA" id="ARBA00023002"/>
    </source>
</evidence>
<evidence type="ECO:0000256" key="8">
    <source>
        <dbReference type="ARBA" id="ARBA00047818"/>
    </source>
</evidence>
<dbReference type="PANTHER" id="PTHR46028:SF2">
    <property type="entry name" value="KYNURENINE 3-MONOOXYGENASE"/>
    <property type="match status" value="1"/>
</dbReference>
<keyword evidence="4 9" id="KW-0274">FAD</keyword>
<comment type="similarity">
    <text evidence="9">Belongs to the aromatic-ring hydroxylase family. KMO subfamily.</text>
</comment>
<dbReference type="GO" id="GO:0009435">
    <property type="term" value="P:NAD+ biosynthetic process"/>
    <property type="evidence" value="ECO:0007669"/>
    <property type="project" value="UniProtKB-UniPathway"/>
</dbReference>
<evidence type="ECO:0000256" key="7">
    <source>
        <dbReference type="ARBA" id="ARBA00023033"/>
    </source>
</evidence>
<dbReference type="InterPro" id="IPR027545">
    <property type="entry name" value="Kynurenine_monooxygenase"/>
</dbReference>
<dbReference type="EMBL" id="POWF01000001">
    <property type="protein sequence ID" value="PNQ75320.1"/>
    <property type="molecule type" value="Genomic_DNA"/>
</dbReference>
<dbReference type="GO" id="GO:0004502">
    <property type="term" value="F:kynurenine 3-monooxygenase activity"/>
    <property type="evidence" value="ECO:0007669"/>
    <property type="project" value="UniProtKB-UniRule"/>
</dbReference>
<comment type="caution">
    <text evidence="11">The sequence shown here is derived from an EMBL/GenBank/DDBJ whole genome shotgun (WGS) entry which is preliminary data.</text>
</comment>
<dbReference type="SUPFAM" id="SSF51905">
    <property type="entry name" value="FAD/NAD(P)-binding domain"/>
    <property type="match status" value="1"/>
</dbReference>
<proteinExistence type="inferred from homology"/>
<dbReference type="Proteomes" id="UP000236641">
    <property type="component" value="Unassembled WGS sequence"/>
</dbReference>
<dbReference type="FunFam" id="3.50.50.60:FF:000185">
    <property type="entry name" value="Kynurenine 3-monooxygenase"/>
    <property type="match status" value="1"/>
</dbReference>
<comment type="catalytic activity">
    <reaction evidence="8 9">
        <text>L-kynurenine + NADPH + O2 + H(+) = 3-hydroxy-L-kynurenine + NADP(+) + H2O</text>
        <dbReference type="Rhea" id="RHEA:20545"/>
        <dbReference type="ChEBI" id="CHEBI:15377"/>
        <dbReference type="ChEBI" id="CHEBI:15378"/>
        <dbReference type="ChEBI" id="CHEBI:15379"/>
        <dbReference type="ChEBI" id="CHEBI:57783"/>
        <dbReference type="ChEBI" id="CHEBI:57959"/>
        <dbReference type="ChEBI" id="CHEBI:58125"/>
        <dbReference type="ChEBI" id="CHEBI:58349"/>
        <dbReference type="EC" id="1.14.13.9"/>
    </reaction>
</comment>
<evidence type="ECO:0000259" key="10">
    <source>
        <dbReference type="Pfam" id="PF01494"/>
    </source>
</evidence>
<keyword evidence="2 9" id="KW-0285">Flavoprotein</keyword>
<keyword evidence="5 9" id="KW-0521">NADP</keyword>
<feature type="domain" description="FAD-binding" evidence="10">
    <location>
        <begin position="7"/>
        <end position="355"/>
    </location>
</feature>
<dbReference type="GO" id="GO:0043420">
    <property type="term" value="P:anthranilate metabolic process"/>
    <property type="evidence" value="ECO:0007669"/>
    <property type="project" value="UniProtKB-UniRule"/>
</dbReference>
<dbReference type="Pfam" id="PF01494">
    <property type="entry name" value="FAD_binding_3"/>
    <property type="match status" value="1"/>
</dbReference>
<evidence type="ECO:0000256" key="3">
    <source>
        <dbReference type="ARBA" id="ARBA00022642"/>
    </source>
</evidence>
<dbReference type="InterPro" id="IPR036188">
    <property type="entry name" value="FAD/NAD-bd_sf"/>
</dbReference>
<comment type="pathway">
    <text evidence="9">Cofactor biosynthesis; NAD(+) biosynthesis; quinolinate from L-kynurenine: step 1/3.</text>
</comment>
<dbReference type="GO" id="GO:0071949">
    <property type="term" value="F:FAD binding"/>
    <property type="evidence" value="ECO:0007669"/>
    <property type="project" value="InterPro"/>
</dbReference>
<dbReference type="GO" id="GO:0006569">
    <property type="term" value="P:L-tryptophan catabolic process"/>
    <property type="evidence" value="ECO:0007669"/>
    <property type="project" value="UniProtKB-UniRule"/>
</dbReference>
<evidence type="ECO:0000313" key="12">
    <source>
        <dbReference type="Proteomes" id="UP000236641"/>
    </source>
</evidence>
<dbReference type="InterPro" id="IPR002938">
    <property type="entry name" value="FAD-bd"/>
</dbReference>
<evidence type="ECO:0000256" key="9">
    <source>
        <dbReference type="HAMAP-Rule" id="MF_01971"/>
    </source>
</evidence>
<dbReference type="PRINTS" id="PR00420">
    <property type="entry name" value="RNGMNOXGNASE"/>
</dbReference>